<evidence type="ECO:0000313" key="3">
    <source>
        <dbReference type="EMBL" id="CAA7059396.1"/>
    </source>
</evidence>
<feature type="compositionally biased region" description="Polar residues" evidence="1">
    <location>
        <begin position="14"/>
        <end position="25"/>
    </location>
</feature>
<name>A0A6D2L1A4_9BRAS</name>
<feature type="region of interest" description="Disordered" evidence="1">
    <location>
        <begin position="1"/>
        <end position="25"/>
    </location>
</feature>
<evidence type="ECO:0000256" key="1">
    <source>
        <dbReference type="SAM" id="MobiDB-lite"/>
    </source>
</evidence>
<gene>
    <name evidence="3" type="ORF">MERR_LOCUS46632</name>
</gene>
<proteinExistence type="predicted"/>
<comment type="caution">
    <text evidence="3">The sequence shown here is derived from an EMBL/GenBank/DDBJ whole genome shotgun (WGS) entry which is preliminary data.</text>
</comment>
<accession>A0A6D2L1A4</accession>
<dbReference type="InterPro" id="IPR025314">
    <property type="entry name" value="DUF4219"/>
</dbReference>
<sequence>MANDALAETGEGGSSNKEVGGSSSIKCPMLTSSNYTFWSIRMKALLKVNKAWDVIDTGSMDGDKNDMAIALLFQSIPETLVLRFGELTSAKKVWLAIQTVHVGRIECRKPGCRH</sequence>
<reference evidence="3" key="1">
    <citation type="submission" date="2020-01" db="EMBL/GenBank/DDBJ databases">
        <authorList>
            <person name="Mishra B."/>
        </authorList>
    </citation>
    <scope>NUCLEOTIDE SEQUENCE [LARGE SCALE GENOMIC DNA]</scope>
</reference>
<dbReference type="Pfam" id="PF13961">
    <property type="entry name" value="DUF4219"/>
    <property type="match status" value="1"/>
</dbReference>
<evidence type="ECO:0000313" key="4">
    <source>
        <dbReference type="Proteomes" id="UP000467841"/>
    </source>
</evidence>
<dbReference type="OrthoDB" id="1679989at2759"/>
<protein>
    <recommendedName>
        <fullName evidence="2">DUF4219 domain-containing protein</fullName>
    </recommendedName>
</protein>
<evidence type="ECO:0000259" key="2">
    <source>
        <dbReference type="Pfam" id="PF13961"/>
    </source>
</evidence>
<dbReference type="AlphaFoldDB" id="A0A6D2L1A4"/>
<feature type="domain" description="DUF4219" evidence="2">
    <location>
        <begin position="30"/>
        <end position="55"/>
    </location>
</feature>
<keyword evidence="4" id="KW-1185">Reference proteome</keyword>
<dbReference type="EMBL" id="CACVBM020001773">
    <property type="protein sequence ID" value="CAA7059396.1"/>
    <property type="molecule type" value="Genomic_DNA"/>
</dbReference>
<organism evidence="3 4">
    <name type="scientific">Microthlaspi erraticum</name>
    <dbReference type="NCBI Taxonomy" id="1685480"/>
    <lineage>
        <taxon>Eukaryota</taxon>
        <taxon>Viridiplantae</taxon>
        <taxon>Streptophyta</taxon>
        <taxon>Embryophyta</taxon>
        <taxon>Tracheophyta</taxon>
        <taxon>Spermatophyta</taxon>
        <taxon>Magnoliopsida</taxon>
        <taxon>eudicotyledons</taxon>
        <taxon>Gunneridae</taxon>
        <taxon>Pentapetalae</taxon>
        <taxon>rosids</taxon>
        <taxon>malvids</taxon>
        <taxon>Brassicales</taxon>
        <taxon>Brassicaceae</taxon>
        <taxon>Coluteocarpeae</taxon>
        <taxon>Microthlaspi</taxon>
    </lineage>
</organism>
<dbReference type="Proteomes" id="UP000467841">
    <property type="component" value="Unassembled WGS sequence"/>
</dbReference>